<reference evidence="2" key="1">
    <citation type="journal article" date="2019" name="Int. J. Syst. Evol. Microbiol.">
        <title>The Global Catalogue of Microorganisms (GCM) 10K type strain sequencing project: providing services to taxonomists for standard genome sequencing and annotation.</title>
        <authorList>
            <consortium name="The Broad Institute Genomics Platform"/>
            <consortium name="The Broad Institute Genome Sequencing Center for Infectious Disease"/>
            <person name="Wu L."/>
            <person name="Ma J."/>
        </authorList>
    </citation>
    <scope>NUCLEOTIDE SEQUENCE [LARGE SCALE GENOMIC DNA]</scope>
    <source>
        <strain evidence="2">CCUG 37865</strain>
    </source>
</reference>
<name>A0ABV8WWM5_9BACI</name>
<comment type="caution">
    <text evidence="1">The sequence shown here is derived from an EMBL/GenBank/DDBJ whole genome shotgun (WGS) entry which is preliminary data.</text>
</comment>
<accession>A0ABV8WWM5</accession>
<protein>
    <submittedName>
        <fullName evidence="1">Uncharacterized protein</fullName>
    </submittedName>
</protein>
<evidence type="ECO:0000313" key="2">
    <source>
        <dbReference type="Proteomes" id="UP001595882"/>
    </source>
</evidence>
<gene>
    <name evidence="1" type="ORF">ACFOY7_09880</name>
</gene>
<dbReference type="RefSeq" id="WP_390251876.1">
    <property type="nucleotide sequence ID" value="NZ_JBHSDT010000004.1"/>
</dbReference>
<evidence type="ECO:0000313" key="1">
    <source>
        <dbReference type="EMBL" id="MFC4403388.1"/>
    </source>
</evidence>
<dbReference type="EMBL" id="JBHSDT010000004">
    <property type="protein sequence ID" value="MFC4403388.1"/>
    <property type="molecule type" value="Genomic_DNA"/>
</dbReference>
<dbReference type="Proteomes" id="UP001595882">
    <property type="component" value="Unassembled WGS sequence"/>
</dbReference>
<keyword evidence="2" id="KW-1185">Reference proteome</keyword>
<proteinExistence type="predicted"/>
<sequence>MKYELGSEFFQDVKRLIGEDVLIVTTADQLNLFGQTFRPIFCGRVTEVEPGQVTLFPVNIKLINAPFFEFPTPLSFPLEKIANMTVNFDCNMGFPLT</sequence>
<organism evidence="1 2">
    <name type="scientific">Gracilibacillus xinjiangensis</name>
    <dbReference type="NCBI Taxonomy" id="1193282"/>
    <lineage>
        <taxon>Bacteria</taxon>
        <taxon>Bacillati</taxon>
        <taxon>Bacillota</taxon>
        <taxon>Bacilli</taxon>
        <taxon>Bacillales</taxon>
        <taxon>Bacillaceae</taxon>
        <taxon>Gracilibacillus</taxon>
    </lineage>
</organism>